<keyword evidence="2" id="KW-0963">Cytoplasm</keyword>
<dbReference type="GO" id="GO:0044781">
    <property type="term" value="P:bacterial-type flagellum organization"/>
    <property type="evidence" value="ECO:0007669"/>
    <property type="project" value="UniProtKB-KW"/>
</dbReference>
<evidence type="ECO:0000313" key="6">
    <source>
        <dbReference type="EMBL" id="QDE40553.1"/>
    </source>
</evidence>
<name>A0A4Y5Z8S8_9GAMM</name>
<keyword evidence="6" id="KW-0966">Cell projection</keyword>
<reference evidence="6 7" key="1">
    <citation type="submission" date="2019-06" db="EMBL/GenBank/DDBJ databases">
        <title>A complete genome sequence for Luteibacter pinisoli MAH-14.</title>
        <authorList>
            <person name="Baltrus D.A."/>
        </authorList>
    </citation>
    <scope>NUCLEOTIDE SEQUENCE [LARGE SCALE GENOMIC DNA]</scope>
    <source>
        <strain evidence="6 7">MAH-14</strain>
    </source>
</reference>
<gene>
    <name evidence="6" type="ORF">FIV34_15725</name>
</gene>
<evidence type="ECO:0000256" key="1">
    <source>
        <dbReference type="ARBA" id="ARBA00004514"/>
    </source>
</evidence>
<dbReference type="RefSeq" id="WP_139984397.1">
    <property type="nucleotide sequence ID" value="NZ_CP041046.1"/>
</dbReference>
<dbReference type="KEGG" id="lpy:FIV34_15725"/>
<dbReference type="Gene3D" id="1.20.58.380">
    <property type="entry name" value="Flagellar protein flit"/>
    <property type="match status" value="1"/>
</dbReference>
<keyword evidence="7" id="KW-1185">Reference proteome</keyword>
<evidence type="ECO:0000313" key="7">
    <source>
        <dbReference type="Proteomes" id="UP000316093"/>
    </source>
</evidence>
<evidence type="ECO:0000256" key="4">
    <source>
        <dbReference type="ARBA" id="ARBA00023186"/>
    </source>
</evidence>
<evidence type="ECO:0000256" key="2">
    <source>
        <dbReference type="ARBA" id="ARBA00022490"/>
    </source>
</evidence>
<keyword evidence="6" id="KW-0969">Cilium</keyword>
<sequence>MNAAAFCDLDRVLTLTEAMHHAASEGRWDDLTELEAERDPVLRAGTMRPAPETLESLKSIMLMDNLIKDLVSAARDETALALDSSRRVRRAVAAYTSF</sequence>
<evidence type="ECO:0000256" key="5">
    <source>
        <dbReference type="ARBA" id="ARBA00093797"/>
    </source>
</evidence>
<dbReference type="Pfam" id="PF05400">
    <property type="entry name" value="FliT"/>
    <property type="match status" value="1"/>
</dbReference>
<dbReference type="EMBL" id="CP041046">
    <property type="protein sequence ID" value="QDE40553.1"/>
    <property type="molecule type" value="Genomic_DNA"/>
</dbReference>
<dbReference type="Proteomes" id="UP000316093">
    <property type="component" value="Chromosome"/>
</dbReference>
<protein>
    <recommendedName>
        <fullName evidence="5">Flagellar protein FliT</fullName>
    </recommendedName>
</protein>
<organism evidence="6 7">
    <name type="scientific">Luteibacter pinisoli</name>
    <dbReference type="NCBI Taxonomy" id="2589080"/>
    <lineage>
        <taxon>Bacteria</taxon>
        <taxon>Pseudomonadati</taxon>
        <taxon>Pseudomonadota</taxon>
        <taxon>Gammaproteobacteria</taxon>
        <taxon>Lysobacterales</taxon>
        <taxon>Rhodanobacteraceae</taxon>
        <taxon>Luteibacter</taxon>
    </lineage>
</organism>
<keyword evidence="3" id="KW-1005">Bacterial flagellum biogenesis</keyword>
<comment type="subcellular location">
    <subcellularLocation>
        <location evidence="1">Cytoplasm</location>
        <location evidence="1">Cytosol</location>
    </subcellularLocation>
</comment>
<keyword evidence="6" id="KW-0282">Flagellum</keyword>
<dbReference type="OrthoDB" id="5957102at2"/>
<evidence type="ECO:0000256" key="3">
    <source>
        <dbReference type="ARBA" id="ARBA00022795"/>
    </source>
</evidence>
<dbReference type="AlphaFoldDB" id="A0A4Y5Z8S8"/>
<keyword evidence="4" id="KW-0143">Chaperone</keyword>
<proteinExistence type="predicted"/>
<dbReference type="InterPro" id="IPR008622">
    <property type="entry name" value="FliT"/>
</dbReference>
<accession>A0A4Y5Z8S8</accession>